<sequence length="147" mass="16439">MDYLIYKSTALVAPDSAACRDIVTVSQRNNAGFGLTGFLHAEPGLFIQYLEGPAKPLWALYERLHLDPRHRDLRLLGRGHLDRRRFVDWRMGYSDEQVLSFADFKAQVSVPGPAADAPRDEAIYFLKVACARIDIGIVEAPLVAPDL</sequence>
<dbReference type="Gene3D" id="3.30.70.100">
    <property type="match status" value="1"/>
</dbReference>
<accession>A0ABY8LE46</accession>
<dbReference type="InterPro" id="IPR007024">
    <property type="entry name" value="BLUF_domain"/>
</dbReference>
<proteinExistence type="predicted"/>
<dbReference type="SMART" id="SM01034">
    <property type="entry name" value="BLUF"/>
    <property type="match status" value="1"/>
</dbReference>
<dbReference type="Pfam" id="PF04940">
    <property type="entry name" value="BLUF"/>
    <property type="match status" value="1"/>
</dbReference>
<dbReference type="PROSITE" id="PS50925">
    <property type="entry name" value="BLUF"/>
    <property type="match status" value="1"/>
</dbReference>
<protein>
    <submittedName>
        <fullName evidence="2">BLUF domain-containing protein</fullName>
    </submittedName>
</protein>
<evidence type="ECO:0000259" key="1">
    <source>
        <dbReference type="PROSITE" id="PS50925"/>
    </source>
</evidence>
<dbReference type="SUPFAM" id="SSF54975">
    <property type="entry name" value="Acylphosphatase/BLUF domain-like"/>
    <property type="match status" value="1"/>
</dbReference>
<feature type="domain" description="BLUF" evidence="1">
    <location>
        <begin position="1"/>
        <end position="92"/>
    </location>
</feature>
<dbReference type="EMBL" id="CP122537">
    <property type="protein sequence ID" value="WGH79587.1"/>
    <property type="molecule type" value="Genomic_DNA"/>
</dbReference>
<dbReference type="RefSeq" id="WP_279966496.1">
    <property type="nucleotide sequence ID" value="NZ_CP122537.1"/>
</dbReference>
<keyword evidence="3" id="KW-1185">Reference proteome</keyword>
<gene>
    <name evidence="2" type="ORF">P8627_04805</name>
</gene>
<reference evidence="2 3" key="1">
    <citation type="submission" date="2023-04" db="EMBL/GenBank/DDBJ databases">
        <title>Jannaschia ovalis sp. nov., a marine bacterium isolated from sea tidal flat.</title>
        <authorList>
            <person name="Kwon D.Y."/>
            <person name="Kim J.-J."/>
        </authorList>
    </citation>
    <scope>NUCLEOTIDE SEQUENCE [LARGE SCALE GENOMIC DNA]</scope>
    <source>
        <strain evidence="2 3">GRR-S6-38</strain>
    </source>
</reference>
<name>A0ABY8LE46_9RHOB</name>
<evidence type="ECO:0000313" key="2">
    <source>
        <dbReference type="EMBL" id="WGH79587.1"/>
    </source>
</evidence>
<evidence type="ECO:0000313" key="3">
    <source>
        <dbReference type="Proteomes" id="UP001243420"/>
    </source>
</evidence>
<dbReference type="Proteomes" id="UP001243420">
    <property type="component" value="Chromosome"/>
</dbReference>
<organism evidence="2 3">
    <name type="scientific">Jannaschia ovalis</name>
    <dbReference type="NCBI Taxonomy" id="3038773"/>
    <lineage>
        <taxon>Bacteria</taxon>
        <taxon>Pseudomonadati</taxon>
        <taxon>Pseudomonadota</taxon>
        <taxon>Alphaproteobacteria</taxon>
        <taxon>Rhodobacterales</taxon>
        <taxon>Roseobacteraceae</taxon>
        <taxon>Jannaschia</taxon>
    </lineage>
</organism>
<dbReference type="InterPro" id="IPR036046">
    <property type="entry name" value="Acylphosphatase-like_dom_sf"/>
</dbReference>